<feature type="domain" description="Glutamine amidotransferase" evidence="3">
    <location>
        <begin position="4"/>
        <end position="192"/>
    </location>
</feature>
<dbReference type="PANTHER" id="PTHR43418:SF4">
    <property type="entry name" value="MULTIFUNCTIONAL TRYPTOPHAN BIOSYNTHESIS PROTEIN"/>
    <property type="match status" value="1"/>
</dbReference>
<reference evidence="4" key="2">
    <citation type="submission" date="2021-04" db="EMBL/GenBank/DDBJ databases">
        <authorList>
            <person name="Gilroy R."/>
        </authorList>
    </citation>
    <scope>NUCLEOTIDE SEQUENCE</scope>
    <source>
        <strain evidence="4">4376</strain>
    </source>
</reference>
<keyword evidence="4" id="KW-0378">Hydrolase</keyword>
<protein>
    <submittedName>
        <fullName evidence="4">Gamma-glutamyl-gamma-aminobutyrate hydrolase family protein</fullName>
    </submittedName>
</protein>
<organism evidence="4 5">
    <name type="scientific">Candidatus Corynebacterium gallistercoris</name>
    <dbReference type="NCBI Taxonomy" id="2838530"/>
    <lineage>
        <taxon>Bacteria</taxon>
        <taxon>Bacillati</taxon>
        <taxon>Actinomycetota</taxon>
        <taxon>Actinomycetes</taxon>
        <taxon>Mycobacteriales</taxon>
        <taxon>Corynebacteriaceae</taxon>
        <taxon>Corynebacterium</taxon>
    </lineage>
</organism>
<dbReference type="InterPro" id="IPR050472">
    <property type="entry name" value="Anth_synth/Amidotransfase"/>
</dbReference>
<evidence type="ECO:0000256" key="1">
    <source>
        <dbReference type="ARBA" id="ARBA00022962"/>
    </source>
</evidence>
<dbReference type="Pfam" id="PF00117">
    <property type="entry name" value="GATase"/>
    <property type="match status" value="1"/>
</dbReference>
<keyword evidence="1" id="KW-0315">Glutamine amidotransferase</keyword>
<evidence type="ECO:0000259" key="3">
    <source>
        <dbReference type="Pfam" id="PF00117"/>
    </source>
</evidence>
<dbReference type="Proteomes" id="UP000824189">
    <property type="component" value="Unassembled WGS sequence"/>
</dbReference>
<comment type="caution">
    <text evidence="4">The sequence shown here is derived from an EMBL/GenBank/DDBJ whole genome shotgun (WGS) entry which is preliminary data.</text>
</comment>
<evidence type="ECO:0000313" key="5">
    <source>
        <dbReference type="Proteomes" id="UP000824189"/>
    </source>
</evidence>
<dbReference type="PROSITE" id="PS51273">
    <property type="entry name" value="GATASE_TYPE_1"/>
    <property type="match status" value="1"/>
</dbReference>
<dbReference type="FunFam" id="3.40.50.880:FF:000003">
    <property type="entry name" value="Anthranilate synthase component II"/>
    <property type="match status" value="1"/>
</dbReference>
<dbReference type="AlphaFoldDB" id="A0A9D1UQ81"/>
<name>A0A9D1UQ81_9CORY</name>
<dbReference type="PRINTS" id="PR00097">
    <property type="entry name" value="ANTSNTHASEII"/>
</dbReference>
<dbReference type="PANTHER" id="PTHR43418">
    <property type="entry name" value="MULTIFUNCTIONAL TRYPTOPHAN BIOSYNTHESIS PROTEIN-RELATED"/>
    <property type="match status" value="1"/>
</dbReference>
<proteinExistence type="predicted"/>
<accession>A0A9D1UQ81</accession>
<dbReference type="CDD" id="cd01743">
    <property type="entry name" value="GATase1_Anthranilate_Synthase"/>
    <property type="match status" value="1"/>
</dbReference>
<dbReference type="InterPro" id="IPR029062">
    <property type="entry name" value="Class_I_gatase-like"/>
</dbReference>
<dbReference type="GO" id="GO:0000162">
    <property type="term" value="P:L-tryptophan biosynthetic process"/>
    <property type="evidence" value="ECO:0007669"/>
    <property type="project" value="TreeGrafter"/>
</dbReference>
<dbReference type="InterPro" id="IPR017926">
    <property type="entry name" value="GATASE"/>
</dbReference>
<dbReference type="InterPro" id="IPR006221">
    <property type="entry name" value="TrpG/PapA_dom"/>
</dbReference>
<feature type="compositionally biased region" description="Low complexity" evidence="2">
    <location>
        <begin position="205"/>
        <end position="223"/>
    </location>
</feature>
<evidence type="ECO:0000256" key="2">
    <source>
        <dbReference type="SAM" id="MobiDB-lite"/>
    </source>
</evidence>
<dbReference type="GO" id="GO:0004049">
    <property type="term" value="F:anthranilate synthase activity"/>
    <property type="evidence" value="ECO:0007669"/>
    <property type="project" value="TreeGrafter"/>
</dbReference>
<dbReference type="GO" id="GO:0005829">
    <property type="term" value="C:cytosol"/>
    <property type="evidence" value="ECO:0007669"/>
    <property type="project" value="TreeGrafter"/>
</dbReference>
<dbReference type="GO" id="GO:0016787">
    <property type="term" value="F:hydrolase activity"/>
    <property type="evidence" value="ECO:0007669"/>
    <property type="project" value="UniProtKB-KW"/>
</dbReference>
<evidence type="ECO:0000313" key="4">
    <source>
        <dbReference type="EMBL" id="HIW96057.1"/>
    </source>
</evidence>
<dbReference type="PRINTS" id="PR00096">
    <property type="entry name" value="GATASE"/>
</dbReference>
<dbReference type="SUPFAM" id="SSF52317">
    <property type="entry name" value="Class I glutamine amidotransferase-like"/>
    <property type="match status" value="1"/>
</dbReference>
<reference evidence="4" key="1">
    <citation type="journal article" date="2021" name="PeerJ">
        <title>Extensive microbial diversity within the chicken gut microbiome revealed by metagenomics and culture.</title>
        <authorList>
            <person name="Gilroy R."/>
            <person name="Ravi A."/>
            <person name="Getino M."/>
            <person name="Pursley I."/>
            <person name="Horton D.L."/>
            <person name="Alikhan N.F."/>
            <person name="Baker D."/>
            <person name="Gharbi K."/>
            <person name="Hall N."/>
            <person name="Watson M."/>
            <person name="Adriaenssens E.M."/>
            <person name="Foster-Nyarko E."/>
            <person name="Jarju S."/>
            <person name="Secka A."/>
            <person name="Antonio M."/>
            <person name="Oren A."/>
            <person name="Chaudhuri R.R."/>
            <person name="La Ragione R."/>
            <person name="Hildebrand F."/>
            <person name="Pallen M.J."/>
        </authorList>
    </citation>
    <scope>NUCLEOTIDE SEQUENCE</scope>
    <source>
        <strain evidence="4">4376</strain>
    </source>
</reference>
<sequence>MRILVIDNYDSFVYNLVQYIGQLGFAGESCEVWRNTDPRLFDTATALRGVDALLLSPGPGEPRQAGKLMDVIAAAAELRIPTLGVCLGHQAIGAHFGASVVRADELFHGKTSPVTHDGTGVLAGVPSPFRVTRYHSLTVDPETVPDELVVTAHSDSGMIMAMRHKELPIHSVQYHPESVMTQYGHRMLANWLNLVGVRGGGQGSTPGSTLSSAPASPLTSATGFTSAPTSTPIVDEALVERLERAQLEVTGAISAEASML</sequence>
<dbReference type="PRINTS" id="PR00099">
    <property type="entry name" value="CPSGATASE"/>
</dbReference>
<feature type="region of interest" description="Disordered" evidence="2">
    <location>
        <begin position="202"/>
        <end position="229"/>
    </location>
</feature>
<dbReference type="EMBL" id="DXFZ01000074">
    <property type="protein sequence ID" value="HIW96057.1"/>
    <property type="molecule type" value="Genomic_DNA"/>
</dbReference>
<dbReference type="Gene3D" id="3.40.50.880">
    <property type="match status" value="1"/>
</dbReference>
<dbReference type="NCBIfam" id="TIGR00566">
    <property type="entry name" value="trpG_papA"/>
    <property type="match status" value="1"/>
</dbReference>
<gene>
    <name evidence="4" type="ORF">H9867_06210</name>
</gene>